<feature type="transmembrane region" description="Helical" evidence="1">
    <location>
        <begin position="67"/>
        <end position="88"/>
    </location>
</feature>
<dbReference type="Proteomes" id="UP000319908">
    <property type="component" value="Unassembled WGS sequence"/>
</dbReference>
<protein>
    <recommendedName>
        <fullName evidence="2">Uncharacterized protein YyaB-like PH domain-containing protein</fullName>
    </recommendedName>
</protein>
<feature type="transmembrane region" description="Helical" evidence="1">
    <location>
        <begin position="34"/>
        <end position="55"/>
    </location>
</feature>
<reference evidence="3 4" key="1">
    <citation type="journal article" date="2020" name="Antonie Van Leeuwenhoek">
        <title>Rhodopirellula heiligendammensis sp. nov., Rhodopirellula pilleata sp. nov., and Rhodopirellula solitaria sp. nov. isolated from natural or artificial marine surfaces in Northern Germany and California, USA, and emended description of the genus Rhodopirellula.</title>
        <authorList>
            <person name="Kallscheuer N."/>
            <person name="Wiegand S."/>
            <person name="Jogler M."/>
            <person name="Boedeker C."/>
            <person name="Peeters S.H."/>
            <person name="Rast P."/>
            <person name="Heuer A."/>
            <person name="Jetten M.S.M."/>
            <person name="Rohde M."/>
            <person name="Jogler C."/>
        </authorList>
    </citation>
    <scope>NUCLEOTIDE SEQUENCE [LARGE SCALE GENOMIC DNA]</scope>
    <source>
        <strain evidence="3 4">Poly21</strain>
    </source>
</reference>
<evidence type="ECO:0000259" key="2">
    <source>
        <dbReference type="Pfam" id="PF06713"/>
    </source>
</evidence>
<evidence type="ECO:0000313" key="3">
    <source>
        <dbReference type="EMBL" id="TWU10590.1"/>
    </source>
</evidence>
<dbReference type="InterPro" id="IPR009589">
    <property type="entry name" value="PH_YyaB-like"/>
</dbReference>
<keyword evidence="1" id="KW-1133">Transmembrane helix</keyword>
<keyword evidence="4" id="KW-1185">Reference proteome</keyword>
<gene>
    <name evidence="3" type="ORF">Poly21_44950</name>
</gene>
<organism evidence="3 4">
    <name type="scientific">Allorhodopirellula heiligendammensis</name>
    <dbReference type="NCBI Taxonomy" id="2714739"/>
    <lineage>
        <taxon>Bacteria</taxon>
        <taxon>Pseudomonadati</taxon>
        <taxon>Planctomycetota</taxon>
        <taxon>Planctomycetia</taxon>
        <taxon>Pirellulales</taxon>
        <taxon>Pirellulaceae</taxon>
        <taxon>Allorhodopirellula</taxon>
    </lineage>
</organism>
<sequence>MTEPTSSPPVERSVRSQSVESDRQPSVYRSAIDWWVGLLLVLPILFAVVLGIVLIFNDRAADASSMFLTAAAILIVTAIFAAPCRYTFLTDALSIRCGVICYQIPYDAIQGVNRSSTLRSGPALSLRRVAIQTDRREYIISPVHRERFINELKSRLPA</sequence>
<accession>A0A5C6BFB3</accession>
<dbReference type="Pfam" id="PF06713">
    <property type="entry name" value="bPH_4"/>
    <property type="match status" value="1"/>
</dbReference>
<dbReference type="RefSeq" id="WP_302119976.1">
    <property type="nucleotide sequence ID" value="NZ_SJPU01000003.1"/>
</dbReference>
<keyword evidence="1" id="KW-0812">Transmembrane</keyword>
<dbReference type="GO" id="GO:0030153">
    <property type="term" value="P:bacteriocin immunity"/>
    <property type="evidence" value="ECO:0007669"/>
    <property type="project" value="InterPro"/>
</dbReference>
<dbReference type="EMBL" id="SJPU01000003">
    <property type="protein sequence ID" value="TWU10590.1"/>
    <property type="molecule type" value="Genomic_DNA"/>
</dbReference>
<keyword evidence="1" id="KW-0472">Membrane</keyword>
<evidence type="ECO:0000313" key="4">
    <source>
        <dbReference type="Proteomes" id="UP000319908"/>
    </source>
</evidence>
<proteinExistence type="predicted"/>
<feature type="domain" description="Uncharacterized protein YyaB-like PH" evidence="2">
    <location>
        <begin position="84"/>
        <end position="155"/>
    </location>
</feature>
<dbReference type="AlphaFoldDB" id="A0A5C6BFB3"/>
<name>A0A5C6BFB3_9BACT</name>
<evidence type="ECO:0000256" key="1">
    <source>
        <dbReference type="SAM" id="Phobius"/>
    </source>
</evidence>
<comment type="caution">
    <text evidence="3">The sequence shown here is derived from an EMBL/GenBank/DDBJ whole genome shotgun (WGS) entry which is preliminary data.</text>
</comment>